<dbReference type="GO" id="GO:0003677">
    <property type="term" value="F:DNA binding"/>
    <property type="evidence" value="ECO:0007669"/>
    <property type="project" value="UniProtKB-KW"/>
</dbReference>
<protein>
    <submittedName>
        <fullName evidence="13">16548_t:CDS:1</fullName>
    </submittedName>
</protein>
<keyword evidence="6" id="KW-0805">Transcription regulation</keyword>
<evidence type="ECO:0000256" key="3">
    <source>
        <dbReference type="ARBA" id="ARBA00022723"/>
    </source>
</evidence>
<evidence type="ECO:0000256" key="5">
    <source>
        <dbReference type="ARBA" id="ARBA00022833"/>
    </source>
</evidence>
<dbReference type="InterPro" id="IPR008906">
    <property type="entry name" value="HATC_C_dom"/>
</dbReference>
<keyword evidence="7" id="KW-0238">DNA-binding</keyword>
<keyword evidence="3" id="KW-0479">Metal-binding</keyword>
<accession>A0A9N9F880</accession>
<dbReference type="PANTHER" id="PTHR46481:SF10">
    <property type="entry name" value="ZINC FINGER BED DOMAIN-CONTAINING PROTEIN 39"/>
    <property type="match status" value="1"/>
</dbReference>
<dbReference type="GO" id="GO:0008270">
    <property type="term" value="F:zinc ion binding"/>
    <property type="evidence" value="ECO:0007669"/>
    <property type="project" value="UniProtKB-KW"/>
</dbReference>
<dbReference type="PANTHER" id="PTHR46481">
    <property type="entry name" value="ZINC FINGER BED DOMAIN-CONTAINING PROTEIN 4"/>
    <property type="match status" value="1"/>
</dbReference>
<dbReference type="SUPFAM" id="SSF53098">
    <property type="entry name" value="Ribonuclease H-like"/>
    <property type="match status" value="1"/>
</dbReference>
<evidence type="ECO:0000256" key="1">
    <source>
        <dbReference type="ARBA" id="ARBA00004123"/>
    </source>
</evidence>
<keyword evidence="5" id="KW-0862">Zinc</keyword>
<evidence type="ECO:0000256" key="7">
    <source>
        <dbReference type="ARBA" id="ARBA00023125"/>
    </source>
</evidence>
<keyword evidence="9" id="KW-0539">Nucleus</keyword>
<dbReference type="InterPro" id="IPR012337">
    <property type="entry name" value="RNaseH-like_sf"/>
</dbReference>
<feature type="domain" description="BED-type" evidence="10">
    <location>
        <begin position="24"/>
        <end position="65"/>
    </location>
</feature>
<feature type="domain" description="HAT C-terminal dimerisation" evidence="11">
    <location>
        <begin position="464"/>
        <end position="545"/>
    </location>
</feature>
<dbReference type="SUPFAM" id="SSF140996">
    <property type="entry name" value="Hermes dimerisation domain"/>
    <property type="match status" value="1"/>
</dbReference>
<dbReference type="OrthoDB" id="2445583at2759"/>
<keyword evidence="4" id="KW-0863">Zinc-finger</keyword>
<evidence type="ECO:0000259" key="10">
    <source>
        <dbReference type="Pfam" id="PF02892"/>
    </source>
</evidence>
<dbReference type="InterPro" id="IPR052035">
    <property type="entry name" value="ZnF_BED_domain_contain"/>
</dbReference>
<evidence type="ECO:0000256" key="8">
    <source>
        <dbReference type="ARBA" id="ARBA00023163"/>
    </source>
</evidence>
<keyword evidence="14" id="KW-1185">Reference proteome</keyword>
<comment type="subunit">
    <text evidence="2">Homodimer.</text>
</comment>
<dbReference type="InterPro" id="IPR003656">
    <property type="entry name" value="Znf_BED"/>
</dbReference>
<proteinExistence type="predicted"/>
<organism evidence="13 14">
    <name type="scientific">Acaulospora morrowiae</name>
    <dbReference type="NCBI Taxonomy" id="94023"/>
    <lineage>
        <taxon>Eukaryota</taxon>
        <taxon>Fungi</taxon>
        <taxon>Fungi incertae sedis</taxon>
        <taxon>Mucoromycota</taxon>
        <taxon>Glomeromycotina</taxon>
        <taxon>Glomeromycetes</taxon>
        <taxon>Diversisporales</taxon>
        <taxon>Acaulosporaceae</taxon>
        <taxon>Acaulospora</taxon>
    </lineage>
</organism>
<gene>
    <name evidence="13" type="ORF">AMORRO_LOCUS3978</name>
</gene>
<evidence type="ECO:0000256" key="6">
    <source>
        <dbReference type="ARBA" id="ARBA00023015"/>
    </source>
</evidence>
<dbReference type="Pfam" id="PF02892">
    <property type="entry name" value="zf-BED"/>
    <property type="match status" value="1"/>
</dbReference>
<dbReference type="Pfam" id="PF14372">
    <property type="entry name" value="hAT-like_RNase-H"/>
    <property type="match status" value="1"/>
</dbReference>
<evidence type="ECO:0000259" key="11">
    <source>
        <dbReference type="Pfam" id="PF05699"/>
    </source>
</evidence>
<comment type="caution">
    <text evidence="13">The sequence shown here is derived from an EMBL/GenBank/DDBJ whole genome shotgun (WGS) entry which is preliminary data.</text>
</comment>
<comment type="subcellular location">
    <subcellularLocation>
        <location evidence="1">Nucleus</location>
    </subcellularLocation>
</comment>
<sequence length="568" mass="66396">MNKSNIEFSEGSSRKVKKSQPCHPVWQYLSWNADKTFIFCNLCLQRYSSKTRVSTLKGHFVTNHRETWEGIRQQTMLPINSLECDKMDAEKAAKLDYFLLRWIVCDQQPFSIVEEKEFYDLISTLNSQYKLLSHQMVSVKIQEMYEKQRKVLKAYLSNLDSKVAITTDIWNIYTDDSKVAFSTDIWTTYTYMSVMLHWIDCEWKMNHILIDLIPFLGDIELVDTIYTTINEFNLGEKIISITTDDTPNMDVFEQELTKMLYNNHDNTLFRHIRCPTHTLNLMAKNGLAEAERIVTKVREFAITIHSSQTIFEKLKNVFEMKGMLVSLLSPIHHAINFLSTASYPTFGDLHMVFLVIINVLHEALHEEHDTLRKRVADKMNEKLSKYWNGLKSTFREAVILDPNSKLSSFNPDTDKRDAQDIVYETFKMNYATKSNEPSPGSESLRAFFRNQLKRKHGMFMENNDTLEEYLCLPVEDVDVLSYWKIKSADSRWAPVACMARDYLAAQAISVPSDRIFCTTKFSINTMKDCLYLENARAALCLKTWIEMGCVEEEYLYEKDNEQRKHHRS</sequence>
<dbReference type="Proteomes" id="UP000789342">
    <property type="component" value="Unassembled WGS sequence"/>
</dbReference>
<evidence type="ECO:0000256" key="9">
    <source>
        <dbReference type="ARBA" id="ARBA00023242"/>
    </source>
</evidence>
<dbReference type="AlphaFoldDB" id="A0A9N9F880"/>
<feature type="domain" description="hAT-like transposase RNase-H fold" evidence="12">
    <location>
        <begin position="339"/>
        <end position="409"/>
    </location>
</feature>
<dbReference type="GO" id="GO:0046983">
    <property type="term" value="F:protein dimerization activity"/>
    <property type="evidence" value="ECO:0007669"/>
    <property type="project" value="InterPro"/>
</dbReference>
<dbReference type="InterPro" id="IPR025525">
    <property type="entry name" value="hAT-like_transposase_RNase-H"/>
</dbReference>
<evidence type="ECO:0000313" key="13">
    <source>
        <dbReference type="EMBL" id="CAG8516237.1"/>
    </source>
</evidence>
<dbReference type="EMBL" id="CAJVPV010002043">
    <property type="protein sequence ID" value="CAG8516237.1"/>
    <property type="molecule type" value="Genomic_DNA"/>
</dbReference>
<evidence type="ECO:0000313" key="14">
    <source>
        <dbReference type="Proteomes" id="UP000789342"/>
    </source>
</evidence>
<name>A0A9N9F880_9GLOM</name>
<dbReference type="Pfam" id="PF05699">
    <property type="entry name" value="Dimer_Tnp_hAT"/>
    <property type="match status" value="1"/>
</dbReference>
<reference evidence="13" key="1">
    <citation type="submission" date="2021-06" db="EMBL/GenBank/DDBJ databases">
        <authorList>
            <person name="Kallberg Y."/>
            <person name="Tangrot J."/>
            <person name="Rosling A."/>
        </authorList>
    </citation>
    <scope>NUCLEOTIDE SEQUENCE</scope>
    <source>
        <strain evidence="13">CL551</strain>
    </source>
</reference>
<evidence type="ECO:0000259" key="12">
    <source>
        <dbReference type="Pfam" id="PF14372"/>
    </source>
</evidence>
<dbReference type="GO" id="GO:0005634">
    <property type="term" value="C:nucleus"/>
    <property type="evidence" value="ECO:0007669"/>
    <property type="project" value="UniProtKB-SubCell"/>
</dbReference>
<evidence type="ECO:0000256" key="2">
    <source>
        <dbReference type="ARBA" id="ARBA00011738"/>
    </source>
</evidence>
<evidence type="ECO:0000256" key="4">
    <source>
        <dbReference type="ARBA" id="ARBA00022771"/>
    </source>
</evidence>
<keyword evidence="8" id="KW-0804">Transcription</keyword>